<dbReference type="Gene3D" id="3.40.50.280">
    <property type="entry name" value="Cobalamin-binding domain"/>
    <property type="match status" value="1"/>
</dbReference>
<evidence type="ECO:0000256" key="4">
    <source>
        <dbReference type="ARBA" id="ARBA00023235"/>
    </source>
</evidence>
<dbReference type="OrthoDB" id="9762378at2"/>
<sequence>MDDTCLAPAFPEFSRDDWRKLVDKVLKGADFEKKLVTRASEGIAIQPLYDKAAGDVPRAVRAEPGAWAVTQLVDHPAPAEANHLALVDLDGGASGLALRFAGAPAARGAGVAINTLADLEQTLDKVMLDLIPLRIEAAPWLSRHTAALVAALVDARKLKPADVNIDFGLDPVGDIVRTGASPLPVDAQLDRLADTVRDLAARGYRRTLVRVDARPVHEAGGSQVEELAYALATGVYYLRALTDRGQSIEAARDAIAMLLPADADQFMTLAKFRAVRLLWARVQELCGLEPKPLHVSAETSWRMTTRRDPWVNMLRVTEAVFAAGVGGADNVTVLPLTAALGLADEFARRQARNTQLILLEESNLWRVADPAAGAGGVEQLTRELCALAWAQFQKIEAAGGVIAALKSGLIQGEIARVRAAREKQIARRQLPLTGASEFPNIHEAPVEVLNPAAPAPLAGDARRMDVSATFEELVDQARAGAGLPENLARVASPVAEALPVHRDAEAFEALRDRADAVLAERGARPKVFLANLGPIAAFTARATFAKNFFEAAGVEALGNDGFPSLDAMTAAFRASGARIACLCSSDAVYDEQAAAAAKALTAAGAGTVYLAGRPSAELEAALKDAGVTRFAYMGADLIAVLSEAIDLA</sequence>
<dbReference type="InterPro" id="IPR016176">
    <property type="entry name" value="Cbl-dep_enz_cat"/>
</dbReference>
<dbReference type="PANTHER" id="PTHR48101">
    <property type="entry name" value="METHYLMALONYL-COA MUTASE, MITOCHONDRIAL-RELATED"/>
    <property type="match status" value="1"/>
</dbReference>
<comment type="cofactor">
    <cofactor evidence="1">
        <name>adenosylcob(III)alamin</name>
        <dbReference type="ChEBI" id="CHEBI:18408"/>
    </cofactor>
</comment>
<dbReference type="GO" id="GO:0016866">
    <property type="term" value="F:intramolecular transferase activity"/>
    <property type="evidence" value="ECO:0007669"/>
    <property type="project" value="InterPro"/>
</dbReference>
<evidence type="ECO:0000256" key="2">
    <source>
        <dbReference type="ARBA" id="ARBA00008465"/>
    </source>
</evidence>
<comment type="similarity">
    <text evidence="2">Belongs to the methylmalonyl-CoA mutase family.</text>
</comment>
<organism evidence="7 8">
    <name type="scientific">Camelimonas lactis</name>
    <dbReference type="NCBI Taxonomy" id="659006"/>
    <lineage>
        <taxon>Bacteria</taxon>
        <taxon>Pseudomonadati</taxon>
        <taxon>Pseudomonadota</taxon>
        <taxon>Alphaproteobacteria</taxon>
        <taxon>Hyphomicrobiales</taxon>
        <taxon>Chelatococcaceae</taxon>
        <taxon>Camelimonas</taxon>
    </lineage>
</organism>
<comment type="caution">
    <text evidence="7">The sequence shown here is derived from an EMBL/GenBank/DDBJ whole genome shotgun (WGS) entry which is preliminary data.</text>
</comment>
<dbReference type="Proteomes" id="UP000294881">
    <property type="component" value="Unassembled WGS sequence"/>
</dbReference>
<dbReference type="CDD" id="cd03677">
    <property type="entry name" value="MM_CoA_mutase_beta"/>
    <property type="match status" value="1"/>
</dbReference>
<evidence type="ECO:0000313" key="8">
    <source>
        <dbReference type="Proteomes" id="UP000294881"/>
    </source>
</evidence>
<keyword evidence="4" id="KW-0413">Isomerase</keyword>
<evidence type="ECO:0000313" key="7">
    <source>
        <dbReference type="EMBL" id="TCO14152.1"/>
    </source>
</evidence>
<dbReference type="Gene3D" id="3.20.20.240">
    <property type="entry name" value="Methylmalonyl-CoA mutase"/>
    <property type="match status" value="1"/>
</dbReference>
<dbReference type="RefSeq" id="WP_132004930.1">
    <property type="nucleotide sequence ID" value="NZ_JBHUNN010000002.1"/>
</dbReference>
<evidence type="ECO:0000259" key="6">
    <source>
        <dbReference type="Pfam" id="PF01642"/>
    </source>
</evidence>
<name>A0A4R2GU23_9HYPH</name>
<evidence type="ECO:0000256" key="3">
    <source>
        <dbReference type="ARBA" id="ARBA00022628"/>
    </source>
</evidence>
<keyword evidence="3" id="KW-0846">Cobalamin</keyword>
<keyword evidence="5" id="KW-0170">Cobalt</keyword>
<feature type="domain" description="Methylmalonyl-CoA mutase alpha/beta chain catalytic" evidence="6">
    <location>
        <begin position="66"/>
        <end position="451"/>
    </location>
</feature>
<dbReference type="SUPFAM" id="SSF52242">
    <property type="entry name" value="Cobalamin (vitamin B12)-binding domain"/>
    <property type="match status" value="1"/>
</dbReference>
<dbReference type="EMBL" id="SLWL01000004">
    <property type="protein sequence ID" value="TCO14152.1"/>
    <property type="molecule type" value="Genomic_DNA"/>
</dbReference>
<keyword evidence="8" id="KW-1185">Reference proteome</keyword>
<evidence type="ECO:0000256" key="1">
    <source>
        <dbReference type="ARBA" id="ARBA00001922"/>
    </source>
</evidence>
<dbReference type="SUPFAM" id="SSF51703">
    <property type="entry name" value="Cobalamin (vitamin B12)-dependent enzymes"/>
    <property type="match status" value="1"/>
</dbReference>
<evidence type="ECO:0000256" key="5">
    <source>
        <dbReference type="ARBA" id="ARBA00023285"/>
    </source>
</evidence>
<proteinExistence type="inferred from homology"/>
<gene>
    <name evidence="7" type="ORF">EV666_104104</name>
</gene>
<reference evidence="7 8" key="1">
    <citation type="submission" date="2019-03" db="EMBL/GenBank/DDBJ databases">
        <title>Genomic Encyclopedia of Type Strains, Phase IV (KMG-IV): sequencing the most valuable type-strain genomes for metagenomic binning, comparative biology and taxonomic classification.</title>
        <authorList>
            <person name="Goeker M."/>
        </authorList>
    </citation>
    <scope>NUCLEOTIDE SEQUENCE [LARGE SCALE GENOMIC DNA]</scope>
    <source>
        <strain evidence="7 8">DSM 22958</strain>
    </source>
</reference>
<dbReference type="InterPro" id="IPR006099">
    <property type="entry name" value="MeMalonylCoA_mutase_a/b_cat"/>
</dbReference>
<dbReference type="InterPro" id="IPR036724">
    <property type="entry name" value="Cobalamin-bd_sf"/>
</dbReference>
<dbReference type="Pfam" id="PF01642">
    <property type="entry name" value="MM_CoA_mutase"/>
    <property type="match status" value="1"/>
</dbReference>
<protein>
    <submittedName>
        <fullName evidence="7">Methylmalonyl-CoA mutase</fullName>
    </submittedName>
</protein>
<dbReference type="AlphaFoldDB" id="A0A4R2GU23"/>
<accession>A0A4R2GU23</accession>
<dbReference type="PANTHER" id="PTHR48101:SF4">
    <property type="entry name" value="METHYLMALONYL-COA MUTASE, MITOCHONDRIAL"/>
    <property type="match status" value="1"/>
</dbReference>
<dbReference type="GO" id="GO:0046872">
    <property type="term" value="F:metal ion binding"/>
    <property type="evidence" value="ECO:0007669"/>
    <property type="project" value="InterPro"/>
</dbReference>
<dbReference type="GO" id="GO:0031419">
    <property type="term" value="F:cobalamin binding"/>
    <property type="evidence" value="ECO:0007669"/>
    <property type="project" value="UniProtKB-KW"/>
</dbReference>